<evidence type="ECO:0000313" key="1">
    <source>
        <dbReference type="EMBL" id="MBD7912232.1"/>
    </source>
</evidence>
<sequence length="152" mass="17849">MKDIKRLVNQFRHAIDMAKDEGDFNKDRSFSKFPSGCCDDTSDLLAEFLLRNGIRTYCVCGTYRDGSFENHQSHAWLLYDNHIIIDITGDQFKYNSNFLNYDKSVYIEVEDDFHRLFEVEDRDIRKSVGLDALGSGSQPRLKELYRKIIKYI</sequence>
<evidence type="ECO:0008006" key="3">
    <source>
        <dbReference type="Google" id="ProtNLM"/>
    </source>
</evidence>
<organism evidence="1 2">
    <name type="scientific">Clostridium cibarium</name>
    <dbReference type="NCBI Taxonomy" id="2762247"/>
    <lineage>
        <taxon>Bacteria</taxon>
        <taxon>Bacillati</taxon>
        <taxon>Bacillota</taxon>
        <taxon>Clostridia</taxon>
        <taxon>Eubacteriales</taxon>
        <taxon>Clostridiaceae</taxon>
        <taxon>Clostridium</taxon>
    </lineage>
</organism>
<dbReference type="RefSeq" id="WP_143316491.1">
    <property type="nucleotide sequence ID" value="NZ_JACSRA010000021.1"/>
</dbReference>
<dbReference type="Proteomes" id="UP000627781">
    <property type="component" value="Unassembled WGS sequence"/>
</dbReference>
<name>A0ABR8PVS5_9CLOT</name>
<evidence type="ECO:0000313" key="2">
    <source>
        <dbReference type="Proteomes" id="UP000627781"/>
    </source>
</evidence>
<proteinExistence type="predicted"/>
<dbReference type="EMBL" id="JACSRA010000021">
    <property type="protein sequence ID" value="MBD7912232.1"/>
    <property type="molecule type" value="Genomic_DNA"/>
</dbReference>
<protein>
    <recommendedName>
        <fullName evidence="3">Transglutaminase-like domain-containing protein</fullName>
    </recommendedName>
</protein>
<accession>A0ABR8PVS5</accession>
<comment type="caution">
    <text evidence="1">The sequence shown here is derived from an EMBL/GenBank/DDBJ whole genome shotgun (WGS) entry which is preliminary data.</text>
</comment>
<gene>
    <name evidence="1" type="ORF">H9661_12780</name>
</gene>
<reference evidence="1 2" key="1">
    <citation type="submission" date="2020-08" db="EMBL/GenBank/DDBJ databases">
        <title>A Genomic Blueprint of the Chicken Gut Microbiome.</title>
        <authorList>
            <person name="Gilroy R."/>
            <person name="Ravi A."/>
            <person name="Getino M."/>
            <person name="Pursley I."/>
            <person name="Horton D.L."/>
            <person name="Alikhan N.-F."/>
            <person name="Baker D."/>
            <person name="Gharbi K."/>
            <person name="Hall N."/>
            <person name="Watson M."/>
            <person name="Adriaenssens E.M."/>
            <person name="Foster-Nyarko E."/>
            <person name="Jarju S."/>
            <person name="Secka A."/>
            <person name="Antonio M."/>
            <person name="Oren A."/>
            <person name="Chaudhuri R."/>
            <person name="La Ragione R.M."/>
            <person name="Hildebrand F."/>
            <person name="Pallen M.J."/>
        </authorList>
    </citation>
    <scope>NUCLEOTIDE SEQUENCE [LARGE SCALE GENOMIC DNA]</scope>
    <source>
        <strain evidence="1 2">Sa3CVN1</strain>
    </source>
</reference>
<keyword evidence="2" id="KW-1185">Reference proteome</keyword>